<dbReference type="RefSeq" id="WP_310772703.1">
    <property type="nucleotide sequence ID" value="NZ_JBHRWR010000002.1"/>
</dbReference>
<keyword evidence="4" id="KW-1185">Reference proteome</keyword>
<feature type="transmembrane region" description="Helical" evidence="2">
    <location>
        <begin position="91"/>
        <end position="110"/>
    </location>
</feature>
<dbReference type="EMBL" id="JBHRWR010000002">
    <property type="protein sequence ID" value="MFC3572541.1"/>
    <property type="molecule type" value="Genomic_DNA"/>
</dbReference>
<name>A0ABV7S8D1_9ACTN</name>
<sequence length="111" mass="11940">MPNRNNDDLQGELNRSPLSGAYGQEPRAEVWQRIRRNVLGLSLLFAAMFGLGSLALLFVGGGVFLGVAGALLMAGAAVGAIRGYRRREWPWSLGALAVEVAWFAVLTVLLN</sequence>
<comment type="caution">
    <text evidence="3">The sequence shown here is derived from an EMBL/GenBank/DDBJ whole genome shotgun (WGS) entry which is preliminary data.</text>
</comment>
<organism evidence="3 4">
    <name type="scientific">Streptomyces yaanensis</name>
    <dbReference type="NCBI Taxonomy" id="1142239"/>
    <lineage>
        <taxon>Bacteria</taxon>
        <taxon>Bacillati</taxon>
        <taxon>Actinomycetota</taxon>
        <taxon>Actinomycetes</taxon>
        <taxon>Kitasatosporales</taxon>
        <taxon>Streptomycetaceae</taxon>
        <taxon>Streptomyces</taxon>
    </lineage>
</organism>
<feature type="transmembrane region" description="Helical" evidence="2">
    <location>
        <begin position="38"/>
        <end position="58"/>
    </location>
</feature>
<evidence type="ECO:0000313" key="3">
    <source>
        <dbReference type="EMBL" id="MFC3572541.1"/>
    </source>
</evidence>
<accession>A0ABV7S8D1</accession>
<protein>
    <submittedName>
        <fullName evidence="3">Uncharacterized protein</fullName>
    </submittedName>
</protein>
<proteinExistence type="predicted"/>
<reference evidence="4" key="1">
    <citation type="journal article" date="2019" name="Int. J. Syst. Evol. Microbiol.">
        <title>The Global Catalogue of Microorganisms (GCM) 10K type strain sequencing project: providing services to taxonomists for standard genome sequencing and annotation.</title>
        <authorList>
            <consortium name="The Broad Institute Genomics Platform"/>
            <consortium name="The Broad Institute Genome Sequencing Center for Infectious Disease"/>
            <person name="Wu L."/>
            <person name="Ma J."/>
        </authorList>
    </citation>
    <scope>NUCLEOTIDE SEQUENCE [LARGE SCALE GENOMIC DNA]</scope>
    <source>
        <strain evidence="4">CGMCC 4.7035</strain>
    </source>
</reference>
<dbReference type="Proteomes" id="UP001595701">
    <property type="component" value="Unassembled WGS sequence"/>
</dbReference>
<evidence type="ECO:0000313" key="4">
    <source>
        <dbReference type="Proteomes" id="UP001595701"/>
    </source>
</evidence>
<evidence type="ECO:0000256" key="2">
    <source>
        <dbReference type="SAM" id="Phobius"/>
    </source>
</evidence>
<feature type="region of interest" description="Disordered" evidence="1">
    <location>
        <begin position="1"/>
        <end position="24"/>
    </location>
</feature>
<evidence type="ECO:0000256" key="1">
    <source>
        <dbReference type="SAM" id="MobiDB-lite"/>
    </source>
</evidence>
<keyword evidence="2" id="KW-0472">Membrane</keyword>
<keyword evidence="2" id="KW-1133">Transmembrane helix</keyword>
<gene>
    <name evidence="3" type="ORF">ACFOZ0_04430</name>
</gene>
<keyword evidence="2" id="KW-0812">Transmembrane</keyword>
<feature type="transmembrane region" description="Helical" evidence="2">
    <location>
        <begin position="64"/>
        <end position="84"/>
    </location>
</feature>